<dbReference type="RefSeq" id="WP_059754627.1">
    <property type="nucleotide sequence ID" value="NZ_CP013416.1"/>
</dbReference>
<gene>
    <name evidence="2" type="ORF">WJ33_29660</name>
</gene>
<accession>A0A103R7N1</accession>
<protein>
    <recommendedName>
        <fullName evidence="4">Toxic protein SymE</fullName>
    </recommendedName>
</protein>
<evidence type="ECO:0000313" key="3">
    <source>
        <dbReference type="Proteomes" id="UP000064029"/>
    </source>
</evidence>
<name>A0A103R7N1_9BURK</name>
<dbReference type="EMBL" id="LOXM01000171">
    <property type="protein sequence ID" value="KVG62708.1"/>
    <property type="molecule type" value="Genomic_DNA"/>
</dbReference>
<sequence length="98" mass="11395">MAEANSKSRPKKRKPRNPNTVLAMILRSTPDRPKRGWPYMPWMSVIDAHFKLFGFEPGDRVFLNINHKTRQINITPDGSQLAQREQPYHQPVERAETA</sequence>
<reference evidence="2 3" key="1">
    <citation type="submission" date="2015-11" db="EMBL/GenBank/DDBJ databases">
        <title>Expanding the genomic diversity of Burkholderia species for the development of highly accurate diagnostics.</title>
        <authorList>
            <person name="Sahl J."/>
            <person name="Keim P."/>
            <person name="Wagner D."/>
        </authorList>
    </citation>
    <scope>NUCLEOTIDE SEQUENCE [LARGE SCALE GENOMIC DNA]</scope>
    <source>
        <strain evidence="2 3">MSMB2036</strain>
    </source>
</reference>
<dbReference type="AlphaFoldDB" id="A0A103R7N1"/>
<evidence type="ECO:0000256" key="1">
    <source>
        <dbReference type="SAM" id="MobiDB-lite"/>
    </source>
</evidence>
<organism evidence="2 3">
    <name type="scientific">Burkholderia ubonensis</name>
    <dbReference type="NCBI Taxonomy" id="101571"/>
    <lineage>
        <taxon>Bacteria</taxon>
        <taxon>Pseudomonadati</taxon>
        <taxon>Pseudomonadota</taxon>
        <taxon>Betaproteobacteria</taxon>
        <taxon>Burkholderiales</taxon>
        <taxon>Burkholderiaceae</taxon>
        <taxon>Burkholderia</taxon>
        <taxon>Burkholderia cepacia complex</taxon>
    </lineage>
</organism>
<comment type="caution">
    <text evidence="2">The sequence shown here is derived from an EMBL/GenBank/DDBJ whole genome shotgun (WGS) entry which is preliminary data.</text>
</comment>
<evidence type="ECO:0008006" key="4">
    <source>
        <dbReference type="Google" id="ProtNLM"/>
    </source>
</evidence>
<dbReference type="Proteomes" id="UP000064029">
    <property type="component" value="Unassembled WGS sequence"/>
</dbReference>
<feature type="region of interest" description="Disordered" evidence="1">
    <location>
        <begin position="75"/>
        <end position="98"/>
    </location>
</feature>
<proteinExistence type="predicted"/>
<evidence type="ECO:0000313" key="2">
    <source>
        <dbReference type="EMBL" id="KVG62708.1"/>
    </source>
</evidence>